<dbReference type="SMART" id="SM00181">
    <property type="entry name" value="EGF"/>
    <property type="match status" value="9"/>
</dbReference>
<dbReference type="SUPFAM" id="SSF57196">
    <property type="entry name" value="EGF/Laminin"/>
    <property type="match status" value="3"/>
</dbReference>
<dbReference type="GO" id="GO:0000902">
    <property type="term" value="P:cell morphogenesis"/>
    <property type="evidence" value="ECO:0007669"/>
    <property type="project" value="UniProtKB-ARBA"/>
</dbReference>
<dbReference type="PANTHER" id="PTHR24033">
    <property type="entry name" value="EGF-LIKE DOMAIN-CONTAINING PROTEIN"/>
    <property type="match status" value="1"/>
</dbReference>
<name>A0AAF3EUC8_9BILA</name>
<dbReference type="FunFam" id="2.10.25.10:FF:000230">
    <property type="entry name" value="Delta-like protein"/>
    <property type="match status" value="1"/>
</dbReference>
<dbReference type="GO" id="GO:0042063">
    <property type="term" value="P:gliogenesis"/>
    <property type="evidence" value="ECO:0007669"/>
    <property type="project" value="UniProtKB-ARBA"/>
</dbReference>
<feature type="domain" description="EGF-like" evidence="10">
    <location>
        <begin position="1059"/>
        <end position="1099"/>
    </location>
</feature>
<dbReference type="GO" id="GO:0005509">
    <property type="term" value="F:calcium ion binding"/>
    <property type="evidence" value="ECO:0007669"/>
    <property type="project" value="InterPro"/>
</dbReference>
<feature type="disulfide bond" evidence="6">
    <location>
        <begin position="728"/>
        <end position="737"/>
    </location>
</feature>
<dbReference type="SMART" id="SM00179">
    <property type="entry name" value="EGF_CA"/>
    <property type="match status" value="2"/>
</dbReference>
<dbReference type="CDD" id="cd00054">
    <property type="entry name" value="EGF_CA"/>
    <property type="match status" value="2"/>
</dbReference>
<keyword evidence="8" id="KW-0812">Transmembrane</keyword>
<feature type="disulfide bond" evidence="6">
    <location>
        <begin position="1281"/>
        <end position="1290"/>
    </location>
</feature>
<feature type="domain" description="EGF-like" evidence="10">
    <location>
        <begin position="1211"/>
        <end position="1248"/>
    </location>
</feature>
<feature type="region of interest" description="Disordered" evidence="7">
    <location>
        <begin position="403"/>
        <end position="486"/>
    </location>
</feature>
<comment type="caution">
    <text evidence="6">Lacks conserved residue(s) required for the propagation of feature annotation.</text>
</comment>
<dbReference type="InterPro" id="IPR001881">
    <property type="entry name" value="EGF-like_Ca-bd_dom"/>
</dbReference>
<protein>
    <recommendedName>
        <fullName evidence="10">EGF-like domain-containing protein</fullName>
    </recommendedName>
</protein>
<feature type="disulfide bond" evidence="6">
    <location>
        <begin position="1089"/>
        <end position="1098"/>
    </location>
</feature>
<evidence type="ECO:0000256" key="4">
    <source>
        <dbReference type="ARBA" id="ARBA00023157"/>
    </source>
</evidence>
<dbReference type="WBParaSite" id="MBELARI_LOCUS17777">
    <property type="protein sequence ID" value="MBELARI_LOCUS17777"/>
    <property type="gene ID" value="MBELARI_LOCUS17777"/>
</dbReference>
<keyword evidence="2 9" id="KW-0732">Signal</keyword>
<feature type="region of interest" description="Disordered" evidence="7">
    <location>
        <begin position="253"/>
        <end position="302"/>
    </location>
</feature>
<dbReference type="GO" id="GO:0048666">
    <property type="term" value="P:neuron development"/>
    <property type="evidence" value="ECO:0007669"/>
    <property type="project" value="UniProtKB-ARBA"/>
</dbReference>
<dbReference type="InterPro" id="IPR051830">
    <property type="entry name" value="NOTCH_homolog"/>
</dbReference>
<evidence type="ECO:0000256" key="6">
    <source>
        <dbReference type="PROSITE-ProRule" id="PRU00076"/>
    </source>
</evidence>
<feature type="domain" description="EGF-like" evidence="10">
    <location>
        <begin position="701"/>
        <end position="738"/>
    </location>
</feature>
<dbReference type="Pfam" id="PF00008">
    <property type="entry name" value="EGF"/>
    <property type="match status" value="1"/>
</dbReference>
<evidence type="ECO:0000256" key="3">
    <source>
        <dbReference type="ARBA" id="ARBA00022737"/>
    </source>
</evidence>
<evidence type="ECO:0000313" key="12">
    <source>
        <dbReference type="WBParaSite" id="MBELARI_LOCUS17777"/>
    </source>
</evidence>
<evidence type="ECO:0000256" key="7">
    <source>
        <dbReference type="SAM" id="MobiDB-lite"/>
    </source>
</evidence>
<keyword evidence="5" id="KW-0325">Glycoprotein</keyword>
<feature type="compositionally biased region" description="Polar residues" evidence="7">
    <location>
        <begin position="436"/>
        <end position="452"/>
    </location>
</feature>
<feature type="region of interest" description="Disordered" evidence="7">
    <location>
        <begin position="350"/>
        <end position="376"/>
    </location>
</feature>
<dbReference type="InterPro" id="IPR000152">
    <property type="entry name" value="EGF-type_Asp/Asn_hydroxyl_site"/>
</dbReference>
<organism evidence="11 12">
    <name type="scientific">Mesorhabditis belari</name>
    <dbReference type="NCBI Taxonomy" id="2138241"/>
    <lineage>
        <taxon>Eukaryota</taxon>
        <taxon>Metazoa</taxon>
        <taxon>Ecdysozoa</taxon>
        <taxon>Nematoda</taxon>
        <taxon>Chromadorea</taxon>
        <taxon>Rhabditida</taxon>
        <taxon>Rhabditina</taxon>
        <taxon>Rhabditomorpha</taxon>
        <taxon>Rhabditoidea</taxon>
        <taxon>Rhabditidae</taxon>
        <taxon>Mesorhabditinae</taxon>
        <taxon>Mesorhabditis</taxon>
    </lineage>
</organism>
<evidence type="ECO:0000256" key="1">
    <source>
        <dbReference type="ARBA" id="ARBA00022536"/>
    </source>
</evidence>
<sequence>MRQLLVSTTLLISIVFSFTLDCDFRRECCWRSAEGEGVWETRKTISTNEFRRTFLVGKKSTPPDGPYVMRVETGAQEGGSSFMSCPFCSTSPVIVRYRHWQSPTAQVSLCWQLVVGQETQEEDQEECIQISPNEQSNLAQQTLFVPTGKQIQLYFLIENVASKTYGVILIDRISVEYNDCKTAPSLPSINLGAQHTAVVPVHRSSSSDFRKARPKAILPNSGNRKLKINKLTMQESALNEEVARQIRNLENTQDKDLRVSSGNSGEKHFDTLSTTTSDRKPAQQKPSSSSQISSTHLVPRLSTAIESQTVKNPTMKSTKHVKIPQSFHEAANRVTVMENTQRVAPSMATSGMRGRMGQTMQPPPPRAIPSVLPPPPLLPTSLGKDFNPLHDLVGKEFSDFLDPSFISKDDEEGDDPEAEEYFRQQKQKPQQPAPPSTSVRQPARSRTSQPTSRTVMQPQRVTQQQQVPPQTPIRPATSSNRSPLHPLFDRNQCDSPGGCLFERGLCSYTHATLDPNQMFRLTKVGLSSFALANVRPSSVVVLETPTNLREEHLIVLDVLEHHSDVSLRGCCQVIGQPQLICPFSTPIESSVMIWQAARFSCPANTVKLVFMCENRGMIDVLFALFFFESTFGFVFFAANLAKRTRGLIKRGNKYGKKTRSLFGVGKVVNLAKKFRKFIKHNPTIPRLRPESSLAAKPKDKNYDPCKERQMCMNGGTCINRNGNFECKCEKGYIGKRCELKVSLENCRDNLCQHQANCYSVPETYHVLDIISYKAARKKHPGDTINSQNYMKEISYRCDCLDGYSGDLCEMTSNDLYCMTDGCFNNGEGEWNATSGKEKDCICHCNQGFDGKQCEFVNPCFANDTCHFGICKANRKIELGTDGREVITYEPGCDCGTKFPFTGVEVTGTTCSELSMESKESKFQSVIPGLLPRTDFPHSPQSWTTWLENVKLHRNEMNLSLTDIETLEGLPLTCKTPKLGSIKGGDPDVVPEEWDDCSALLEGKFCLQNASHEPFIMEMPSGTKILAPHCSCDDLQGDYEGNFCQYKRENPCHPTFEEFERGITLENRCTSTINGVCSSTVRKGEAVCICNPGYTGTKCEKFDPCAEMLCPPNSECVPLDPDSNRPEAASLRLYQCVCAKGFVNVSPNNFDCQAGNGTNKCADRTLCTHGTCFDCGKKAPEGNLEMCDDHELVVQYKCFCEPGWSGFNCDHEISVCSKSQCQNGAICRQTEDYDYDCICRPGTRGTFCEYVEDYCVAFGNERCVNGKCEENDAFSRKFKCECVYGFGGLDCDVEIAMWTLLANFWEDYEPWCVGCSSAALLVLFLICHYLFLLADHEVSTKIEVLKAGKSKGEENRDILKVNP</sequence>
<feature type="chain" id="PRO_5042229232" description="EGF-like domain-containing protein" evidence="9">
    <location>
        <begin position="20"/>
        <end position="1362"/>
    </location>
</feature>
<dbReference type="Gene3D" id="2.10.25.10">
    <property type="entry name" value="Laminin"/>
    <property type="match status" value="4"/>
</dbReference>
<evidence type="ECO:0000313" key="11">
    <source>
        <dbReference type="Proteomes" id="UP000887575"/>
    </source>
</evidence>
<dbReference type="PROSITE" id="PS50026">
    <property type="entry name" value="EGF_3"/>
    <property type="match status" value="4"/>
</dbReference>
<keyword evidence="8" id="KW-1133">Transmembrane helix</keyword>
<keyword evidence="4 6" id="KW-1015">Disulfide bond</keyword>
<feature type="transmembrane region" description="Helical" evidence="8">
    <location>
        <begin position="1310"/>
        <end position="1330"/>
    </location>
</feature>
<dbReference type="GO" id="GO:0005886">
    <property type="term" value="C:plasma membrane"/>
    <property type="evidence" value="ECO:0007669"/>
    <property type="project" value="UniProtKB-ARBA"/>
</dbReference>
<keyword evidence="1 6" id="KW-0245">EGF-like domain</keyword>
<dbReference type="PANTHER" id="PTHR24033:SF205">
    <property type="entry name" value="SPERM TRANSMEMBRANE PROTEIN 9"/>
    <property type="match status" value="1"/>
</dbReference>
<feature type="compositionally biased region" description="Low complexity" evidence="7">
    <location>
        <begin position="453"/>
        <end position="468"/>
    </location>
</feature>
<dbReference type="InterPro" id="IPR000742">
    <property type="entry name" value="EGF"/>
</dbReference>
<feature type="disulfide bond" evidence="6">
    <location>
        <begin position="1262"/>
        <end position="1279"/>
    </location>
</feature>
<keyword evidence="8" id="KW-0472">Membrane</keyword>
<feature type="signal peptide" evidence="9">
    <location>
        <begin position="1"/>
        <end position="19"/>
    </location>
</feature>
<evidence type="ECO:0000259" key="10">
    <source>
        <dbReference type="PROSITE" id="PS50026"/>
    </source>
</evidence>
<feature type="compositionally biased region" description="Acidic residues" evidence="7">
    <location>
        <begin position="409"/>
        <end position="419"/>
    </location>
</feature>
<evidence type="ECO:0000256" key="9">
    <source>
        <dbReference type="SAM" id="SignalP"/>
    </source>
</evidence>
<dbReference type="PROSITE" id="PS00010">
    <property type="entry name" value="ASX_HYDROXYL"/>
    <property type="match status" value="1"/>
</dbReference>
<accession>A0AAF3EUC8</accession>
<dbReference type="Proteomes" id="UP000887575">
    <property type="component" value="Unassembled WGS sequence"/>
</dbReference>
<feature type="disulfide bond" evidence="6">
    <location>
        <begin position="1238"/>
        <end position="1247"/>
    </location>
</feature>
<evidence type="ECO:0000256" key="2">
    <source>
        <dbReference type="ARBA" id="ARBA00022729"/>
    </source>
</evidence>
<evidence type="ECO:0000256" key="5">
    <source>
        <dbReference type="ARBA" id="ARBA00023180"/>
    </source>
</evidence>
<keyword evidence="11" id="KW-1185">Reference proteome</keyword>
<dbReference type="PROSITE" id="PS01186">
    <property type="entry name" value="EGF_2"/>
    <property type="match status" value="6"/>
</dbReference>
<keyword evidence="3" id="KW-0677">Repeat</keyword>
<feature type="domain" description="EGF-like" evidence="10">
    <location>
        <begin position="1250"/>
        <end position="1291"/>
    </location>
</feature>
<proteinExistence type="predicted"/>
<feature type="compositionally biased region" description="Pro residues" evidence="7">
    <location>
        <begin position="361"/>
        <end position="376"/>
    </location>
</feature>
<evidence type="ECO:0000256" key="8">
    <source>
        <dbReference type="SAM" id="Phobius"/>
    </source>
</evidence>
<reference evidence="12" key="1">
    <citation type="submission" date="2024-02" db="UniProtKB">
        <authorList>
            <consortium name="WormBaseParasite"/>
        </authorList>
    </citation>
    <scope>IDENTIFICATION</scope>
</reference>
<dbReference type="PROSITE" id="PS00022">
    <property type="entry name" value="EGF_1"/>
    <property type="match status" value="5"/>
</dbReference>